<sequence>MFFRDPACLISELRKLLSLAVEQDEEEVQRIVNTVCEVLKDAPLGGYHREVSVSAGKQDEEVLIPGAAVTVVSCREDPGCLSAGDINL</sequence>
<dbReference type="AlphaFoldDB" id="A0A9X0D599"/>
<name>A0A9X0D599_9CNID</name>
<keyword evidence="2" id="KW-1185">Reference proteome</keyword>
<organism evidence="1 2">
    <name type="scientific">Desmophyllum pertusum</name>
    <dbReference type="NCBI Taxonomy" id="174260"/>
    <lineage>
        <taxon>Eukaryota</taxon>
        <taxon>Metazoa</taxon>
        <taxon>Cnidaria</taxon>
        <taxon>Anthozoa</taxon>
        <taxon>Hexacorallia</taxon>
        <taxon>Scleractinia</taxon>
        <taxon>Caryophylliina</taxon>
        <taxon>Caryophylliidae</taxon>
        <taxon>Desmophyllum</taxon>
    </lineage>
</organism>
<dbReference type="Proteomes" id="UP001163046">
    <property type="component" value="Unassembled WGS sequence"/>
</dbReference>
<dbReference type="EMBL" id="MU825874">
    <property type="protein sequence ID" value="KAJ7387405.1"/>
    <property type="molecule type" value="Genomic_DNA"/>
</dbReference>
<comment type="caution">
    <text evidence="1">The sequence shown here is derived from an EMBL/GenBank/DDBJ whole genome shotgun (WGS) entry which is preliminary data.</text>
</comment>
<accession>A0A9X0D599</accession>
<dbReference type="EC" id="2.3.2.26" evidence="1"/>
<reference evidence="1" key="1">
    <citation type="submission" date="2023-01" db="EMBL/GenBank/DDBJ databases">
        <title>Genome assembly of the deep-sea coral Lophelia pertusa.</title>
        <authorList>
            <person name="Herrera S."/>
            <person name="Cordes E."/>
        </authorList>
    </citation>
    <scope>NUCLEOTIDE SEQUENCE</scope>
    <source>
        <strain evidence="1">USNM1676648</strain>
        <tissue evidence="1">Polyp</tissue>
    </source>
</reference>
<evidence type="ECO:0000313" key="1">
    <source>
        <dbReference type="EMBL" id="KAJ7387405.1"/>
    </source>
</evidence>
<keyword evidence="1" id="KW-0012">Acyltransferase</keyword>
<gene>
    <name evidence="1" type="primary">HECTD4_6</name>
    <name evidence="1" type="ORF">OS493_004399</name>
</gene>
<evidence type="ECO:0000313" key="2">
    <source>
        <dbReference type="Proteomes" id="UP001163046"/>
    </source>
</evidence>
<keyword evidence="1" id="KW-0808">Transferase</keyword>
<protein>
    <submittedName>
        <fullName evidence="1">E3 ubiquitin-protein ligase HTD4</fullName>
        <ecNumber evidence="1">2.3.2.26</ecNumber>
    </submittedName>
</protein>
<proteinExistence type="predicted"/>
<dbReference type="GO" id="GO:0061630">
    <property type="term" value="F:ubiquitin protein ligase activity"/>
    <property type="evidence" value="ECO:0007669"/>
    <property type="project" value="UniProtKB-EC"/>
</dbReference>